<evidence type="ECO:0000313" key="2">
    <source>
        <dbReference type="Proteomes" id="UP001470230"/>
    </source>
</evidence>
<comment type="caution">
    <text evidence="1">The sequence shown here is derived from an EMBL/GenBank/DDBJ whole genome shotgun (WGS) entry which is preliminary data.</text>
</comment>
<reference evidence="1 2" key="1">
    <citation type="submission" date="2024-04" db="EMBL/GenBank/DDBJ databases">
        <title>Tritrichomonas musculus Genome.</title>
        <authorList>
            <person name="Alves-Ferreira E."/>
            <person name="Grigg M."/>
            <person name="Lorenzi H."/>
            <person name="Galac M."/>
        </authorList>
    </citation>
    <scope>NUCLEOTIDE SEQUENCE [LARGE SCALE GENOMIC DNA]</scope>
    <source>
        <strain evidence="1 2">EAF2021</strain>
    </source>
</reference>
<proteinExistence type="predicted"/>
<gene>
    <name evidence="1" type="ORF">M9Y10_046075</name>
</gene>
<accession>A0ABR2JX35</accession>
<dbReference type="EMBL" id="JAPFFF010000009">
    <property type="protein sequence ID" value="KAK8883425.1"/>
    <property type="molecule type" value="Genomic_DNA"/>
</dbReference>
<evidence type="ECO:0000313" key="1">
    <source>
        <dbReference type="EMBL" id="KAK8883425.1"/>
    </source>
</evidence>
<name>A0ABR2JX35_9EUKA</name>
<keyword evidence="2" id="KW-1185">Reference proteome</keyword>
<organism evidence="1 2">
    <name type="scientific">Tritrichomonas musculus</name>
    <dbReference type="NCBI Taxonomy" id="1915356"/>
    <lineage>
        <taxon>Eukaryota</taxon>
        <taxon>Metamonada</taxon>
        <taxon>Parabasalia</taxon>
        <taxon>Tritrichomonadida</taxon>
        <taxon>Tritrichomonadidae</taxon>
        <taxon>Tritrichomonas</taxon>
    </lineage>
</organism>
<sequence>MKNNILNQKDILLNSRIAQFYDTPEQRQLLSSYNAPSMNPLINYQLQIHHNFSKDDSKLINESEEWSVLSHAYKSGDNYQVHFASETINVFDEKSENSAINDINVRINIIQRRND</sequence>
<dbReference type="Proteomes" id="UP001470230">
    <property type="component" value="Unassembled WGS sequence"/>
</dbReference>
<protein>
    <submittedName>
        <fullName evidence="1">Uncharacterized protein</fullName>
    </submittedName>
</protein>